<evidence type="ECO:0000313" key="1">
    <source>
        <dbReference type="EMBL" id="GBM64753.1"/>
    </source>
</evidence>
<accession>A0A4Y2HIB6</accession>
<gene>
    <name evidence="1" type="ORF">AVEN_263280_1</name>
</gene>
<protein>
    <submittedName>
        <fullName evidence="1">Uncharacterized protein</fullName>
    </submittedName>
</protein>
<dbReference type="Proteomes" id="UP000499080">
    <property type="component" value="Unassembled WGS sequence"/>
</dbReference>
<sequence>MFEHSPTLHQNGRATGIHLEQQRPVSKQKFGYLVPIAESLKPYSHCHWLGCLRMHNRDLLSFRIRLVASFPRCVMNLHQFIDWLVFDVRAFTEASPERSSHWNSPRATTNLCVSITGIM</sequence>
<dbReference type="EMBL" id="BGPR01001943">
    <property type="protein sequence ID" value="GBM64753.1"/>
    <property type="molecule type" value="Genomic_DNA"/>
</dbReference>
<comment type="caution">
    <text evidence="1">The sequence shown here is derived from an EMBL/GenBank/DDBJ whole genome shotgun (WGS) entry which is preliminary data.</text>
</comment>
<organism evidence="1 2">
    <name type="scientific">Araneus ventricosus</name>
    <name type="common">Orbweaver spider</name>
    <name type="synonym">Epeira ventricosa</name>
    <dbReference type="NCBI Taxonomy" id="182803"/>
    <lineage>
        <taxon>Eukaryota</taxon>
        <taxon>Metazoa</taxon>
        <taxon>Ecdysozoa</taxon>
        <taxon>Arthropoda</taxon>
        <taxon>Chelicerata</taxon>
        <taxon>Arachnida</taxon>
        <taxon>Araneae</taxon>
        <taxon>Araneomorphae</taxon>
        <taxon>Entelegynae</taxon>
        <taxon>Araneoidea</taxon>
        <taxon>Araneidae</taxon>
        <taxon>Araneus</taxon>
    </lineage>
</organism>
<reference evidence="1 2" key="1">
    <citation type="journal article" date="2019" name="Sci. Rep.">
        <title>Orb-weaving spider Araneus ventricosus genome elucidates the spidroin gene catalogue.</title>
        <authorList>
            <person name="Kono N."/>
            <person name="Nakamura H."/>
            <person name="Ohtoshi R."/>
            <person name="Moran D.A.P."/>
            <person name="Shinohara A."/>
            <person name="Yoshida Y."/>
            <person name="Fujiwara M."/>
            <person name="Mori M."/>
            <person name="Tomita M."/>
            <person name="Arakawa K."/>
        </authorList>
    </citation>
    <scope>NUCLEOTIDE SEQUENCE [LARGE SCALE GENOMIC DNA]</scope>
</reference>
<evidence type="ECO:0000313" key="2">
    <source>
        <dbReference type="Proteomes" id="UP000499080"/>
    </source>
</evidence>
<proteinExistence type="predicted"/>
<dbReference type="AlphaFoldDB" id="A0A4Y2HIB6"/>
<keyword evidence="2" id="KW-1185">Reference proteome</keyword>
<name>A0A4Y2HIB6_ARAVE</name>